<dbReference type="CDD" id="cd01038">
    <property type="entry name" value="Endonuclease_DUF559"/>
    <property type="match status" value="1"/>
</dbReference>
<dbReference type="PANTHER" id="PTHR38590">
    <property type="entry name" value="BLL0828 PROTEIN"/>
    <property type="match status" value="1"/>
</dbReference>
<accession>A0A1G2F6A9</accession>
<comment type="caution">
    <text evidence="2">The sequence shown here is derived from an EMBL/GenBank/DDBJ whole genome shotgun (WGS) entry which is preliminary data.</text>
</comment>
<reference evidence="2 3" key="1">
    <citation type="journal article" date="2016" name="Nat. Commun.">
        <title>Thousands of microbial genomes shed light on interconnected biogeochemical processes in an aquifer system.</title>
        <authorList>
            <person name="Anantharaman K."/>
            <person name="Brown C.T."/>
            <person name="Hug L.A."/>
            <person name="Sharon I."/>
            <person name="Castelle C.J."/>
            <person name="Probst A.J."/>
            <person name="Thomas B.C."/>
            <person name="Singh A."/>
            <person name="Wilkins M.J."/>
            <person name="Karaoz U."/>
            <person name="Brodie E.L."/>
            <person name="Williams K.H."/>
            <person name="Hubbard S.S."/>
            <person name="Banfield J.F."/>
        </authorList>
    </citation>
    <scope>NUCLEOTIDE SEQUENCE [LARGE SCALE GENOMIC DNA]</scope>
</reference>
<feature type="domain" description="DUF559" evidence="1">
    <location>
        <begin position="9"/>
        <end position="114"/>
    </location>
</feature>
<dbReference type="SUPFAM" id="SSF52980">
    <property type="entry name" value="Restriction endonuclease-like"/>
    <property type="match status" value="1"/>
</dbReference>
<dbReference type="Gene3D" id="3.40.960.10">
    <property type="entry name" value="VSR Endonuclease"/>
    <property type="match status" value="1"/>
</dbReference>
<dbReference type="Pfam" id="PF04480">
    <property type="entry name" value="DUF559"/>
    <property type="match status" value="1"/>
</dbReference>
<dbReference type="Proteomes" id="UP000177725">
    <property type="component" value="Unassembled WGS sequence"/>
</dbReference>
<name>A0A1G2F6A9_9BACT</name>
<dbReference type="InterPro" id="IPR047216">
    <property type="entry name" value="Endonuclease_DUF559_bact"/>
</dbReference>
<evidence type="ECO:0000259" key="1">
    <source>
        <dbReference type="Pfam" id="PF04480"/>
    </source>
</evidence>
<dbReference type="EMBL" id="MHMV01000045">
    <property type="protein sequence ID" value="OGZ33457.1"/>
    <property type="molecule type" value="Genomic_DNA"/>
</dbReference>
<proteinExistence type="predicted"/>
<dbReference type="AlphaFoldDB" id="A0A1G2F6A9"/>
<protein>
    <recommendedName>
        <fullName evidence="1">DUF559 domain-containing protein</fullName>
    </recommendedName>
</protein>
<organism evidence="2 3">
    <name type="scientific">Candidatus Portnoybacteria bacterium RBG_13_41_18</name>
    <dbReference type="NCBI Taxonomy" id="1801991"/>
    <lineage>
        <taxon>Bacteria</taxon>
        <taxon>Candidatus Portnoyibacteriota</taxon>
    </lineage>
</organism>
<evidence type="ECO:0000313" key="2">
    <source>
        <dbReference type="EMBL" id="OGZ33457.1"/>
    </source>
</evidence>
<dbReference type="InterPro" id="IPR011335">
    <property type="entry name" value="Restrct_endonuc-II-like"/>
</dbReference>
<dbReference type="InterPro" id="IPR007569">
    <property type="entry name" value="DUF559"/>
</dbReference>
<gene>
    <name evidence="2" type="ORF">A2174_01395</name>
</gene>
<evidence type="ECO:0000313" key="3">
    <source>
        <dbReference type="Proteomes" id="UP000177725"/>
    </source>
</evidence>
<sequence length="114" mass="14042">MRIIHNLKNRKQFRRELRNSATPQEIILWSRLKRDQFGYKFRRQHSIGKYIVDFYCPQKRLIIEIDGSQHIDSEYDKERDKYLENLGFRVLRFWDNEINNNLEGVLLKIMENLQ</sequence>
<dbReference type="PANTHER" id="PTHR38590:SF1">
    <property type="entry name" value="BLL0828 PROTEIN"/>
    <property type="match status" value="1"/>
</dbReference>